<protein>
    <submittedName>
        <fullName evidence="3">Uncharacterized protein</fullName>
    </submittedName>
</protein>
<name>A0ABY8UK40_TETOB</name>
<evidence type="ECO:0000313" key="4">
    <source>
        <dbReference type="Proteomes" id="UP001244341"/>
    </source>
</evidence>
<evidence type="ECO:0000256" key="2">
    <source>
        <dbReference type="SAM" id="SignalP"/>
    </source>
</evidence>
<gene>
    <name evidence="3" type="ORF">OEZ85_004956</name>
</gene>
<proteinExistence type="predicted"/>
<keyword evidence="1" id="KW-1133">Transmembrane helix</keyword>
<keyword evidence="2" id="KW-0732">Signal</keyword>
<evidence type="ECO:0000256" key="1">
    <source>
        <dbReference type="SAM" id="Phobius"/>
    </source>
</evidence>
<organism evidence="3 4">
    <name type="scientific">Tetradesmus obliquus</name>
    <name type="common">Green alga</name>
    <name type="synonym">Acutodesmus obliquus</name>
    <dbReference type="NCBI Taxonomy" id="3088"/>
    <lineage>
        <taxon>Eukaryota</taxon>
        <taxon>Viridiplantae</taxon>
        <taxon>Chlorophyta</taxon>
        <taxon>core chlorophytes</taxon>
        <taxon>Chlorophyceae</taxon>
        <taxon>CS clade</taxon>
        <taxon>Sphaeropleales</taxon>
        <taxon>Scenedesmaceae</taxon>
        <taxon>Tetradesmus</taxon>
    </lineage>
</organism>
<feature type="chain" id="PRO_5046251642" evidence="2">
    <location>
        <begin position="19"/>
        <end position="598"/>
    </location>
</feature>
<dbReference type="Proteomes" id="UP001244341">
    <property type="component" value="Chromosome 12b"/>
</dbReference>
<feature type="signal peptide" evidence="2">
    <location>
        <begin position="1"/>
        <end position="18"/>
    </location>
</feature>
<keyword evidence="1" id="KW-0812">Transmembrane</keyword>
<dbReference type="InterPro" id="IPR000884">
    <property type="entry name" value="TSP1_rpt"/>
</dbReference>
<evidence type="ECO:0000313" key="3">
    <source>
        <dbReference type="EMBL" id="WIA20566.1"/>
    </source>
</evidence>
<keyword evidence="4" id="KW-1185">Reference proteome</keyword>
<dbReference type="SMART" id="SM00209">
    <property type="entry name" value="TSP1"/>
    <property type="match status" value="4"/>
</dbReference>
<sequence>MVWVKAGSLQISWAWVVAAPCNGACDNGTGFTTESFNVTVAAEYNGTACEAANGTLRFPNCTNTDPCPVNCTGSWQLAAACNASCGNGTGFTTEYFNVVTEALYNGTCEAANGTLRFPSCVNTDPCPVDCFGAWVPLSPCNASCGNGTGASTQYFSVVTEAQFNGSCEAANGTLRFPSCNNSDPCPVDCIGAWQLAQSCNASCGNGTGFMKYQYVILTAAAHNGSQCTHAAGDEQLINCSNPAPCPTCNMTDPGWWGPSQFACPRGFVLNSANSSSQQLDAATCCMRYPLVVPAPLPELPAAGKAIVGGNLSIIGSSAAPRINSSSNDSQVLLSPRTTQLNGTLVFTTLGLSLPWFGNFSTSRLMAWQYKPDLQMFATQVAVDGTFNVQNTATGEFKLVDVAGFVNLLSATYPGPGFTGRYQLTGDLILTPNPFLDNNTPPAGSNRRKLAGPGLNALAAPVQGAVAVREQRITGTTSANATSGIAYIDPDGSVIVDGEVPELLRAPWLGMPCTAEACDGAYPYDAVVAGLPPRQRRKSWFNVDALLGGLIGGVALLAFVVVGLLALIKRRKRRSKYIQQDAPENNAAVAASAVRHGDC</sequence>
<dbReference type="EMBL" id="CP126219">
    <property type="protein sequence ID" value="WIA20566.1"/>
    <property type="molecule type" value="Genomic_DNA"/>
</dbReference>
<feature type="transmembrane region" description="Helical" evidence="1">
    <location>
        <begin position="544"/>
        <end position="567"/>
    </location>
</feature>
<accession>A0ABY8UK40</accession>
<reference evidence="3 4" key="1">
    <citation type="submission" date="2023-05" db="EMBL/GenBank/DDBJ databases">
        <title>A 100% complete, gapless, phased diploid assembly of the Scenedesmus obliquus UTEX 3031 genome.</title>
        <authorList>
            <person name="Biondi T.C."/>
            <person name="Hanschen E.R."/>
            <person name="Kwon T."/>
            <person name="Eng W."/>
            <person name="Kruse C.P.S."/>
            <person name="Koehler S.I."/>
            <person name="Kunde Y."/>
            <person name="Gleasner C.D."/>
            <person name="You Mak K.T."/>
            <person name="Polle J."/>
            <person name="Hovde B.T."/>
            <person name="Starkenburg S.R."/>
        </authorList>
    </citation>
    <scope>NUCLEOTIDE SEQUENCE [LARGE SCALE GENOMIC DNA]</scope>
    <source>
        <strain evidence="3 4">DOE0152z</strain>
    </source>
</reference>
<keyword evidence="1" id="KW-0472">Membrane</keyword>